<accession>A0AA36MLQ7</accession>
<keyword evidence="3" id="KW-1185">Reference proteome</keyword>
<comment type="caution">
    <text evidence="2">The sequence shown here is derived from an EMBL/GenBank/DDBJ whole genome shotgun (WGS) entry which is preliminary data.</text>
</comment>
<feature type="region of interest" description="Disordered" evidence="1">
    <location>
        <begin position="98"/>
        <end position="149"/>
    </location>
</feature>
<evidence type="ECO:0000256" key="1">
    <source>
        <dbReference type="SAM" id="MobiDB-lite"/>
    </source>
</evidence>
<name>A0AA36MLQ7_9DINO</name>
<feature type="compositionally biased region" description="Basic and acidic residues" evidence="1">
    <location>
        <begin position="116"/>
        <end position="132"/>
    </location>
</feature>
<protein>
    <submittedName>
        <fullName evidence="2">Uncharacterized protein</fullName>
    </submittedName>
</protein>
<reference evidence="2" key="1">
    <citation type="submission" date="2023-08" db="EMBL/GenBank/DDBJ databases">
        <authorList>
            <person name="Chen Y."/>
            <person name="Shah S."/>
            <person name="Dougan E. K."/>
            <person name="Thang M."/>
            <person name="Chan C."/>
        </authorList>
    </citation>
    <scope>NUCLEOTIDE SEQUENCE</scope>
</reference>
<proteinExistence type="predicted"/>
<gene>
    <name evidence="2" type="ORF">EVOR1521_LOCUS2324</name>
</gene>
<feature type="region of interest" description="Disordered" evidence="1">
    <location>
        <begin position="199"/>
        <end position="222"/>
    </location>
</feature>
<feature type="compositionally biased region" description="Basic and acidic residues" evidence="1">
    <location>
        <begin position="15"/>
        <end position="25"/>
    </location>
</feature>
<sequence>MAAEMPCAEAAVDSAEAKVLPHDAAEQEQDDQAAGESLNKASLMTAISAVLKDRDLHSFCMKDLRSALEQYLSLEEGTLLCRKQELAELAKEEVQRLMEEPKAKARTKGSRPKRKAPSEDWRRLLRKADRAEGGSQGDIRPEEVEPSLTAEVGGQSLELTGKVFASGSLGYHGCARLTLEIGGQPQEVMCQISCAVLGKAPEPQDQPDVTPDVDIAPDAQEL</sequence>
<feature type="compositionally biased region" description="Basic residues" evidence="1">
    <location>
        <begin position="104"/>
        <end position="115"/>
    </location>
</feature>
<organism evidence="2 3">
    <name type="scientific">Effrenium voratum</name>
    <dbReference type="NCBI Taxonomy" id="2562239"/>
    <lineage>
        <taxon>Eukaryota</taxon>
        <taxon>Sar</taxon>
        <taxon>Alveolata</taxon>
        <taxon>Dinophyceae</taxon>
        <taxon>Suessiales</taxon>
        <taxon>Symbiodiniaceae</taxon>
        <taxon>Effrenium</taxon>
    </lineage>
</organism>
<evidence type="ECO:0000313" key="3">
    <source>
        <dbReference type="Proteomes" id="UP001178507"/>
    </source>
</evidence>
<feature type="compositionally biased region" description="Low complexity" evidence="1">
    <location>
        <begin position="201"/>
        <end position="214"/>
    </location>
</feature>
<dbReference type="Proteomes" id="UP001178507">
    <property type="component" value="Unassembled WGS sequence"/>
</dbReference>
<dbReference type="EMBL" id="CAUJNA010000119">
    <property type="protein sequence ID" value="CAJ1372193.1"/>
    <property type="molecule type" value="Genomic_DNA"/>
</dbReference>
<evidence type="ECO:0000313" key="2">
    <source>
        <dbReference type="EMBL" id="CAJ1372193.1"/>
    </source>
</evidence>
<feature type="region of interest" description="Disordered" evidence="1">
    <location>
        <begin position="1"/>
        <end position="36"/>
    </location>
</feature>
<dbReference type="AlphaFoldDB" id="A0AA36MLQ7"/>